<evidence type="ECO:0000313" key="1">
    <source>
        <dbReference type="EMBL" id="HFT93871.1"/>
    </source>
</evidence>
<name>A0A7C3QUD1_9BACT</name>
<gene>
    <name evidence="1" type="ORF">ENX03_08065</name>
</gene>
<proteinExistence type="predicted"/>
<dbReference type="EMBL" id="DTMM01000168">
    <property type="protein sequence ID" value="HFT93871.1"/>
    <property type="molecule type" value="Genomic_DNA"/>
</dbReference>
<sequence>MPREHLWPQRKNGLASIVRLRVAFSRRKPPRTFSEASVRGITPEIVRSNRKTDRLCALALPGDPTRGVRTA</sequence>
<protein>
    <submittedName>
        <fullName evidence="1">Uncharacterized protein</fullName>
    </submittedName>
</protein>
<organism evidence="1">
    <name type="scientific">Leptospirillum ferriphilum</name>
    <dbReference type="NCBI Taxonomy" id="178606"/>
    <lineage>
        <taxon>Bacteria</taxon>
        <taxon>Pseudomonadati</taxon>
        <taxon>Nitrospirota</taxon>
        <taxon>Nitrospiria</taxon>
        <taxon>Nitrospirales</taxon>
        <taxon>Nitrospiraceae</taxon>
        <taxon>Leptospirillum</taxon>
    </lineage>
</organism>
<dbReference type="AlphaFoldDB" id="A0A7C3QUD1"/>
<accession>A0A7C3QUD1</accession>
<comment type="caution">
    <text evidence="1">The sequence shown here is derived from an EMBL/GenBank/DDBJ whole genome shotgun (WGS) entry which is preliminary data.</text>
</comment>
<reference evidence="1" key="1">
    <citation type="journal article" date="2020" name="mSystems">
        <title>Genome- and Community-Level Interaction Insights into Carbon Utilization and Element Cycling Functions of Hydrothermarchaeota in Hydrothermal Sediment.</title>
        <authorList>
            <person name="Zhou Z."/>
            <person name="Liu Y."/>
            <person name="Xu W."/>
            <person name="Pan J."/>
            <person name="Luo Z.H."/>
            <person name="Li M."/>
        </authorList>
    </citation>
    <scope>NUCLEOTIDE SEQUENCE [LARGE SCALE GENOMIC DNA]</scope>
    <source>
        <strain evidence="1">SpSt-902</strain>
    </source>
</reference>